<evidence type="ECO:0000313" key="1">
    <source>
        <dbReference type="EMBL" id="CAG8799535.1"/>
    </source>
</evidence>
<accession>A0A9N9P883</accession>
<proteinExistence type="predicted"/>
<keyword evidence="2" id="KW-1185">Reference proteome</keyword>
<dbReference type="OrthoDB" id="2445951at2759"/>
<feature type="non-terminal residue" evidence="1">
    <location>
        <position position="107"/>
    </location>
</feature>
<gene>
    <name evidence="1" type="ORF">DERYTH_LOCUS23086</name>
</gene>
<sequence length="107" mass="11423">MVLVEDKNNLQEVFPASLTVDSVLGEDLEEITQQGLISTLGHLLVKTLCLLCSGEGLSETGSKKELVERLVGNVLSKAKGKGKPGDVGQDKNVWDGRNITLEDISCG</sequence>
<dbReference type="InterPro" id="IPR036361">
    <property type="entry name" value="SAP_dom_sf"/>
</dbReference>
<organism evidence="1 2">
    <name type="scientific">Dentiscutata erythropus</name>
    <dbReference type="NCBI Taxonomy" id="1348616"/>
    <lineage>
        <taxon>Eukaryota</taxon>
        <taxon>Fungi</taxon>
        <taxon>Fungi incertae sedis</taxon>
        <taxon>Mucoromycota</taxon>
        <taxon>Glomeromycotina</taxon>
        <taxon>Glomeromycetes</taxon>
        <taxon>Diversisporales</taxon>
        <taxon>Gigasporaceae</taxon>
        <taxon>Dentiscutata</taxon>
    </lineage>
</organism>
<comment type="caution">
    <text evidence="1">The sequence shown here is derived from an EMBL/GenBank/DDBJ whole genome shotgun (WGS) entry which is preliminary data.</text>
</comment>
<protein>
    <submittedName>
        <fullName evidence="1">21171_t:CDS:1</fullName>
    </submittedName>
</protein>
<reference evidence="1" key="1">
    <citation type="submission" date="2021-06" db="EMBL/GenBank/DDBJ databases">
        <authorList>
            <person name="Kallberg Y."/>
            <person name="Tangrot J."/>
            <person name="Rosling A."/>
        </authorList>
    </citation>
    <scope>NUCLEOTIDE SEQUENCE</scope>
    <source>
        <strain evidence="1">MA453B</strain>
    </source>
</reference>
<name>A0A9N9P883_9GLOM</name>
<dbReference type="SUPFAM" id="SSF68906">
    <property type="entry name" value="SAP domain"/>
    <property type="match status" value="1"/>
</dbReference>
<dbReference type="AlphaFoldDB" id="A0A9N9P883"/>
<dbReference type="EMBL" id="CAJVPY010033998">
    <property type="protein sequence ID" value="CAG8799535.1"/>
    <property type="molecule type" value="Genomic_DNA"/>
</dbReference>
<dbReference type="Proteomes" id="UP000789405">
    <property type="component" value="Unassembled WGS sequence"/>
</dbReference>
<evidence type="ECO:0000313" key="2">
    <source>
        <dbReference type="Proteomes" id="UP000789405"/>
    </source>
</evidence>